<sequence length="283" mass="32315">MPKTHRGRRNRERVIQRIDRHWAEKGATTATVEVDQAPGQYARMKANGKELLRQLKIDYPPEMRLELKPGLTAVLRKFTDIIKPHAQAEIQHIFEEMQAAGIRYPRPKRGSNRSETPVLHLGIWEKFRMKPKITNESWKMQCTSVRALIAQLCTIMSTEIAPTMVGILGFYYPELWERQQKILYHVRNELGAEFEEMPWLDFKGAFFAIAIKEGGSEINHLDWSDNPKGLTWVAPVGTWRGGDLKTIEMGLQTSIGPGDAIIANMREIVHAAAPTERHEIVNG</sequence>
<protein>
    <submittedName>
        <fullName evidence="1">Uncharacterized protein</fullName>
    </submittedName>
</protein>
<dbReference type="Proteomes" id="UP001163835">
    <property type="component" value="Unassembled WGS sequence"/>
</dbReference>
<dbReference type="EMBL" id="MU796860">
    <property type="protein sequence ID" value="KAJ3803748.1"/>
    <property type="molecule type" value="Genomic_DNA"/>
</dbReference>
<evidence type="ECO:0000313" key="1">
    <source>
        <dbReference type="EMBL" id="KAJ3803748.1"/>
    </source>
</evidence>
<proteinExistence type="predicted"/>
<organism evidence="1 2">
    <name type="scientific">Lentinula aff. lateritia</name>
    <dbReference type="NCBI Taxonomy" id="2804960"/>
    <lineage>
        <taxon>Eukaryota</taxon>
        <taxon>Fungi</taxon>
        <taxon>Dikarya</taxon>
        <taxon>Basidiomycota</taxon>
        <taxon>Agaricomycotina</taxon>
        <taxon>Agaricomycetes</taxon>
        <taxon>Agaricomycetidae</taxon>
        <taxon>Agaricales</taxon>
        <taxon>Marasmiineae</taxon>
        <taxon>Omphalotaceae</taxon>
        <taxon>Lentinula</taxon>
    </lineage>
</organism>
<accession>A0ACC1TGP2</accession>
<evidence type="ECO:0000313" key="2">
    <source>
        <dbReference type="Proteomes" id="UP001163835"/>
    </source>
</evidence>
<name>A0ACC1TGP2_9AGAR</name>
<gene>
    <name evidence="1" type="ORF">F5876DRAFT_71201</name>
</gene>
<reference evidence="1" key="1">
    <citation type="submission" date="2022-09" db="EMBL/GenBank/DDBJ databases">
        <title>A Global Phylogenomic Analysis of the Shiitake Genus Lentinula.</title>
        <authorList>
            <consortium name="DOE Joint Genome Institute"/>
            <person name="Sierra-Patev S."/>
            <person name="Min B."/>
            <person name="Naranjo-Ortiz M."/>
            <person name="Looney B."/>
            <person name="Konkel Z."/>
            <person name="Slot J.C."/>
            <person name="Sakamoto Y."/>
            <person name="Steenwyk J.L."/>
            <person name="Rokas A."/>
            <person name="Carro J."/>
            <person name="Camarero S."/>
            <person name="Ferreira P."/>
            <person name="Molpeceres G."/>
            <person name="Ruiz-Duenas F.J."/>
            <person name="Serrano A."/>
            <person name="Henrissat B."/>
            <person name="Drula E."/>
            <person name="Hughes K.W."/>
            <person name="Mata J.L."/>
            <person name="Ishikawa N.K."/>
            <person name="Vargas-Isla R."/>
            <person name="Ushijima S."/>
            <person name="Smith C.A."/>
            <person name="Ahrendt S."/>
            <person name="Andreopoulos W."/>
            <person name="He G."/>
            <person name="Labutti K."/>
            <person name="Lipzen A."/>
            <person name="Ng V."/>
            <person name="Riley R."/>
            <person name="Sandor L."/>
            <person name="Barry K."/>
            <person name="Martinez A.T."/>
            <person name="Xiao Y."/>
            <person name="Gibbons J.G."/>
            <person name="Terashima K."/>
            <person name="Grigoriev I.V."/>
            <person name="Hibbett D.S."/>
        </authorList>
    </citation>
    <scope>NUCLEOTIDE SEQUENCE</scope>
    <source>
        <strain evidence="1">TMI1499</strain>
    </source>
</reference>
<keyword evidence="2" id="KW-1185">Reference proteome</keyword>
<comment type="caution">
    <text evidence="1">The sequence shown here is derived from an EMBL/GenBank/DDBJ whole genome shotgun (WGS) entry which is preliminary data.</text>
</comment>